<dbReference type="InterPro" id="IPR049326">
    <property type="entry name" value="Rhodopsin_dom_fungi"/>
</dbReference>
<evidence type="ECO:0000256" key="7">
    <source>
        <dbReference type="SAM" id="Phobius"/>
    </source>
</evidence>
<dbReference type="PANTHER" id="PTHR33048:SF47">
    <property type="entry name" value="INTEGRAL MEMBRANE PROTEIN-RELATED"/>
    <property type="match status" value="1"/>
</dbReference>
<sequence>MAANYLDSPAMEPPPGEVQDLDNPPNKNDVVIAVYTVCIVIVSVFVALRIYAKFVFLKAPRIQDYLLIPTYGVFIAHCVFWIKMNDTTGNFVHTWNFRVRDLTPFYENGFYGLMFYSTVMMTIKPLILLEWIHLFASAGPRTAFNWTCYILGAANILMYFIAIMIDATSCHPREYWWDRTIEGGHCIDTKKLPIATGTINAIIDLFILLLPQGIIWRLNINKQKRVGVSLVFAVGVISVGAAIVRTVLGYTYAESYDVAYNFSQAGVFCLVEMTAAILVFTAPTVPKPTTYLAKQTTTSLYRLIRSNRSGSFDGVRSAGAKDNVYHHIDEHGNELPLLKLRSAKSKASVGTGPKSAGSEV</sequence>
<gene>
    <name evidence="9" type="ORF">SLS62_003129</name>
</gene>
<name>A0AAN9UT92_9PEZI</name>
<evidence type="ECO:0000256" key="1">
    <source>
        <dbReference type="ARBA" id="ARBA00004141"/>
    </source>
</evidence>
<feature type="transmembrane region" description="Helical" evidence="7">
    <location>
        <begin position="199"/>
        <end position="218"/>
    </location>
</feature>
<comment type="caution">
    <text evidence="9">The sequence shown here is derived from an EMBL/GenBank/DDBJ whole genome shotgun (WGS) entry which is preliminary data.</text>
</comment>
<dbReference type="EMBL" id="JAKJXP020000017">
    <property type="protein sequence ID" value="KAK7754815.1"/>
    <property type="molecule type" value="Genomic_DNA"/>
</dbReference>
<organism evidence="9 10">
    <name type="scientific">Diatrype stigma</name>
    <dbReference type="NCBI Taxonomy" id="117547"/>
    <lineage>
        <taxon>Eukaryota</taxon>
        <taxon>Fungi</taxon>
        <taxon>Dikarya</taxon>
        <taxon>Ascomycota</taxon>
        <taxon>Pezizomycotina</taxon>
        <taxon>Sordariomycetes</taxon>
        <taxon>Xylariomycetidae</taxon>
        <taxon>Xylariales</taxon>
        <taxon>Diatrypaceae</taxon>
        <taxon>Diatrype</taxon>
    </lineage>
</organism>
<keyword evidence="10" id="KW-1185">Reference proteome</keyword>
<proteinExistence type="inferred from homology"/>
<keyword evidence="3 7" id="KW-1133">Transmembrane helix</keyword>
<comment type="subcellular location">
    <subcellularLocation>
        <location evidence="1">Membrane</location>
        <topology evidence="1">Multi-pass membrane protein</topology>
    </subcellularLocation>
</comment>
<evidence type="ECO:0000256" key="2">
    <source>
        <dbReference type="ARBA" id="ARBA00022692"/>
    </source>
</evidence>
<evidence type="ECO:0000256" key="5">
    <source>
        <dbReference type="ARBA" id="ARBA00038359"/>
    </source>
</evidence>
<feature type="transmembrane region" description="Helical" evidence="7">
    <location>
        <begin position="230"/>
        <end position="253"/>
    </location>
</feature>
<keyword evidence="4 7" id="KW-0472">Membrane</keyword>
<accession>A0AAN9UT92</accession>
<evidence type="ECO:0000313" key="10">
    <source>
        <dbReference type="Proteomes" id="UP001320420"/>
    </source>
</evidence>
<feature type="domain" description="Rhodopsin" evidence="8">
    <location>
        <begin position="48"/>
        <end position="287"/>
    </location>
</feature>
<feature type="region of interest" description="Disordered" evidence="6">
    <location>
        <begin position="1"/>
        <end position="23"/>
    </location>
</feature>
<feature type="transmembrane region" description="Helical" evidence="7">
    <location>
        <begin position="265"/>
        <end position="285"/>
    </location>
</feature>
<keyword evidence="2 7" id="KW-0812">Transmembrane</keyword>
<dbReference type="InterPro" id="IPR052337">
    <property type="entry name" value="SAT4-like"/>
</dbReference>
<dbReference type="GO" id="GO:0016020">
    <property type="term" value="C:membrane"/>
    <property type="evidence" value="ECO:0007669"/>
    <property type="project" value="UniProtKB-SubCell"/>
</dbReference>
<dbReference type="AlphaFoldDB" id="A0AAN9UT92"/>
<evidence type="ECO:0000256" key="6">
    <source>
        <dbReference type="SAM" id="MobiDB-lite"/>
    </source>
</evidence>
<feature type="transmembrane region" description="Helical" evidence="7">
    <location>
        <begin position="144"/>
        <end position="165"/>
    </location>
</feature>
<feature type="transmembrane region" description="Helical" evidence="7">
    <location>
        <begin position="110"/>
        <end position="132"/>
    </location>
</feature>
<reference evidence="9 10" key="1">
    <citation type="submission" date="2024-02" db="EMBL/GenBank/DDBJ databases">
        <title>De novo assembly and annotation of 12 fungi associated with fruit tree decline syndrome in Ontario, Canada.</title>
        <authorList>
            <person name="Sulman M."/>
            <person name="Ellouze W."/>
            <person name="Ilyukhin E."/>
        </authorList>
    </citation>
    <scope>NUCLEOTIDE SEQUENCE [LARGE SCALE GENOMIC DNA]</scope>
    <source>
        <strain evidence="9 10">M11/M66-122</strain>
    </source>
</reference>
<evidence type="ECO:0000313" key="9">
    <source>
        <dbReference type="EMBL" id="KAK7754815.1"/>
    </source>
</evidence>
<dbReference type="Proteomes" id="UP001320420">
    <property type="component" value="Unassembled WGS sequence"/>
</dbReference>
<evidence type="ECO:0000259" key="8">
    <source>
        <dbReference type="Pfam" id="PF20684"/>
    </source>
</evidence>
<evidence type="ECO:0000256" key="3">
    <source>
        <dbReference type="ARBA" id="ARBA00022989"/>
    </source>
</evidence>
<protein>
    <recommendedName>
        <fullName evidence="8">Rhodopsin domain-containing protein</fullName>
    </recommendedName>
</protein>
<feature type="transmembrane region" description="Helical" evidence="7">
    <location>
        <begin position="64"/>
        <end position="82"/>
    </location>
</feature>
<dbReference type="Pfam" id="PF20684">
    <property type="entry name" value="Fung_rhodopsin"/>
    <property type="match status" value="1"/>
</dbReference>
<comment type="similarity">
    <text evidence="5">Belongs to the SAT4 family.</text>
</comment>
<dbReference type="PANTHER" id="PTHR33048">
    <property type="entry name" value="PTH11-LIKE INTEGRAL MEMBRANE PROTEIN (AFU_ORTHOLOGUE AFUA_5G11245)"/>
    <property type="match status" value="1"/>
</dbReference>
<feature type="transmembrane region" description="Helical" evidence="7">
    <location>
        <begin position="30"/>
        <end position="52"/>
    </location>
</feature>
<evidence type="ECO:0000256" key="4">
    <source>
        <dbReference type="ARBA" id="ARBA00023136"/>
    </source>
</evidence>